<evidence type="ECO:0000313" key="1">
    <source>
        <dbReference type="EMBL" id="MCL9815798.1"/>
    </source>
</evidence>
<sequence length="130" mass="14956">MNCPHCDKQLIQRRVPTELQSVLRSEAKSVFLCDRCLYTQPGELSETTAQAMFTEIPSFPEGERGIAVALLLGRLNQLALNRQSAEALCEYIIADGVDIYLLIDRIIENKSIEPHYDLQRRWEQFQSWAE</sequence>
<dbReference type="RefSeq" id="WP_250582675.1">
    <property type="nucleotide sequence ID" value="NZ_JAKRVX010000001.1"/>
</dbReference>
<dbReference type="AlphaFoldDB" id="A0AAE3FUX0"/>
<organism evidence="1 2">
    <name type="scientific">Natronocalculus amylovorans</name>
    <dbReference type="NCBI Taxonomy" id="2917812"/>
    <lineage>
        <taxon>Archaea</taxon>
        <taxon>Methanobacteriati</taxon>
        <taxon>Methanobacteriota</taxon>
        <taxon>Stenosarchaea group</taxon>
        <taxon>Halobacteria</taxon>
        <taxon>Halobacteriales</taxon>
        <taxon>Haloferacaceae</taxon>
        <taxon>Natronocalculus</taxon>
    </lineage>
</organism>
<dbReference type="Proteomes" id="UP001203207">
    <property type="component" value="Unassembled WGS sequence"/>
</dbReference>
<gene>
    <name evidence="1" type="ORF">AArcSt2_02475</name>
</gene>
<reference evidence="1" key="1">
    <citation type="journal article" date="2022" name="Syst. Appl. Microbiol.">
        <title>Natronocalculus amylovorans gen. nov., sp. nov., and Natranaeroarchaeum aerophilus sp. nov., dominant culturable amylolytic natronoarchaea from hypersaline soda lakes in southwestern Siberia.</title>
        <authorList>
            <person name="Sorokin D.Y."/>
            <person name="Elcheninov A.G."/>
            <person name="Khizhniak T.V."/>
            <person name="Koenen M."/>
            <person name="Bale N.J."/>
            <person name="Damste J.S.S."/>
            <person name="Kublanov I.V."/>
        </authorList>
    </citation>
    <scope>NUCLEOTIDE SEQUENCE</scope>
    <source>
        <strain evidence="1">AArc-St2</strain>
    </source>
</reference>
<accession>A0AAE3FUX0</accession>
<comment type="caution">
    <text evidence="1">The sequence shown here is derived from an EMBL/GenBank/DDBJ whole genome shotgun (WGS) entry which is preliminary data.</text>
</comment>
<dbReference type="EMBL" id="JAKRVX010000001">
    <property type="protein sequence ID" value="MCL9815798.1"/>
    <property type="molecule type" value="Genomic_DNA"/>
</dbReference>
<name>A0AAE3FUX0_9EURY</name>
<dbReference type="InterPro" id="IPR046243">
    <property type="entry name" value="DUF6276"/>
</dbReference>
<proteinExistence type="predicted"/>
<protein>
    <submittedName>
        <fullName evidence="1">DUF6276 family protein</fullName>
    </submittedName>
</protein>
<dbReference type="Pfam" id="PF19792">
    <property type="entry name" value="DUF6276"/>
    <property type="match status" value="1"/>
</dbReference>
<evidence type="ECO:0000313" key="2">
    <source>
        <dbReference type="Proteomes" id="UP001203207"/>
    </source>
</evidence>
<reference evidence="1" key="2">
    <citation type="submission" date="2022-02" db="EMBL/GenBank/DDBJ databases">
        <authorList>
            <person name="Elcheninov A.G."/>
            <person name="Sorokin D.Y."/>
            <person name="Kublanov I.V."/>
        </authorList>
    </citation>
    <scope>NUCLEOTIDE SEQUENCE</scope>
    <source>
        <strain evidence="1">AArc-St2</strain>
    </source>
</reference>
<keyword evidence="2" id="KW-1185">Reference proteome</keyword>